<dbReference type="KEGG" id="bban:J4G43_012235"/>
<name>A0A939M651_9BRAD</name>
<evidence type="ECO:0000313" key="3">
    <source>
        <dbReference type="Proteomes" id="UP000664702"/>
    </source>
</evidence>
<protein>
    <submittedName>
        <fullName evidence="1">Uncharacterized protein</fullName>
    </submittedName>
</protein>
<evidence type="ECO:0000313" key="2">
    <source>
        <dbReference type="EMBL" id="UEM14931.1"/>
    </source>
</evidence>
<evidence type="ECO:0000313" key="1">
    <source>
        <dbReference type="EMBL" id="MBO1862070.1"/>
    </source>
</evidence>
<reference evidence="2 3" key="2">
    <citation type="journal article" date="2022" name="Int. J. Syst. Evol. Microbiol.">
        <title>Strains of Bradyrhizobium barranii sp. nov. associated with legumes native to Canada are symbionts of soybeans and belong to different subspecies (subsp. barranii subsp. nov. and subsp. apii subsp. nov.) and symbiovars (sv. glycinearum and sv. septentrionale).</title>
        <authorList>
            <person name="Bromfield E.S.P."/>
            <person name="Cloutier S."/>
            <person name="Wasai-Hara S."/>
            <person name="Minamisawa K."/>
        </authorList>
    </citation>
    <scope>NUCLEOTIDE SEQUENCE [LARGE SCALE GENOMIC DNA]</scope>
    <source>
        <strain evidence="2 3">144S4</strain>
    </source>
</reference>
<dbReference type="EMBL" id="CP086136">
    <property type="protein sequence ID" value="UEM14931.1"/>
    <property type="molecule type" value="Genomic_DNA"/>
</dbReference>
<dbReference type="AlphaFoldDB" id="A0A939M651"/>
<dbReference type="RefSeq" id="WP_208084945.1">
    <property type="nucleotide sequence ID" value="NZ_CP086136.1"/>
</dbReference>
<dbReference type="Proteomes" id="UP000664702">
    <property type="component" value="Chromosome"/>
</dbReference>
<dbReference type="EMBL" id="JAGEMI010000001">
    <property type="protein sequence ID" value="MBO1862070.1"/>
    <property type="molecule type" value="Genomic_DNA"/>
</dbReference>
<organism evidence="1">
    <name type="scientific">Bradyrhizobium barranii subsp. barranii</name>
    <dbReference type="NCBI Taxonomy" id="2823807"/>
    <lineage>
        <taxon>Bacteria</taxon>
        <taxon>Pseudomonadati</taxon>
        <taxon>Pseudomonadota</taxon>
        <taxon>Alphaproteobacteria</taxon>
        <taxon>Hyphomicrobiales</taxon>
        <taxon>Nitrobacteraceae</taxon>
        <taxon>Bradyrhizobium</taxon>
        <taxon>Bradyrhizobium barranii</taxon>
    </lineage>
</organism>
<gene>
    <name evidence="2" type="ORF">J4G43_012235</name>
    <name evidence="1" type="ORF">J4G43_14370</name>
</gene>
<proteinExistence type="predicted"/>
<reference evidence="1" key="1">
    <citation type="submission" date="2021-03" db="EMBL/GenBank/DDBJ databases">
        <title>Whole Genome Sequence of Bradyrhizobium sp. Strain 144S4.</title>
        <authorList>
            <person name="Bromfield E.S.P."/>
            <person name="Cloutier S."/>
        </authorList>
    </citation>
    <scope>NUCLEOTIDE SEQUENCE [LARGE SCALE GENOMIC DNA]</scope>
    <source>
        <strain evidence="1">144S4</strain>
    </source>
</reference>
<accession>A0A939M651</accession>
<sequence>MDAEEDRQRGLELGRRWAEHASAHELATMVSGSFDDLSQILPSDTSDHFVGGFREGVLRVWRGA</sequence>